<evidence type="ECO:0000313" key="2">
    <source>
        <dbReference type="EMBL" id="KAK7063308.1"/>
    </source>
</evidence>
<feature type="non-terminal residue" evidence="2">
    <location>
        <position position="97"/>
    </location>
</feature>
<gene>
    <name evidence="2" type="ORF">SK128_017667</name>
</gene>
<accession>A0AAN8ZR42</accession>
<feature type="non-terminal residue" evidence="2">
    <location>
        <position position="1"/>
    </location>
</feature>
<evidence type="ECO:0000256" key="1">
    <source>
        <dbReference type="SAM" id="MobiDB-lite"/>
    </source>
</evidence>
<dbReference type="Gene3D" id="1.20.5.170">
    <property type="match status" value="1"/>
</dbReference>
<dbReference type="Proteomes" id="UP001381693">
    <property type="component" value="Unassembled WGS sequence"/>
</dbReference>
<evidence type="ECO:0000313" key="3">
    <source>
        <dbReference type="Proteomes" id="UP001381693"/>
    </source>
</evidence>
<keyword evidence="3" id="KW-1185">Reference proteome</keyword>
<dbReference type="AlphaFoldDB" id="A0AAN8ZR42"/>
<protein>
    <submittedName>
        <fullName evidence="2">Uncharacterized protein</fullName>
    </submittedName>
</protein>
<proteinExistence type="predicted"/>
<name>A0AAN8ZR42_HALRR</name>
<feature type="region of interest" description="Disordered" evidence="1">
    <location>
        <begin position="16"/>
        <end position="43"/>
    </location>
</feature>
<reference evidence="2 3" key="1">
    <citation type="submission" date="2023-11" db="EMBL/GenBank/DDBJ databases">
        <title>Halocaridina rubra genome assembly.</title>
        <authorList>
            <person name="Smith C."/>
        </authorList>
    </citation>
    <scope>NUCLEOTIDE SEQUENCE [LARGE SCALE GENOMIC DNA]</scope>
    <source>
        <strain evidence="2">EP-1</strain>
        <tissue evidence="2">Whole</tissue>
    </source>
</reference>
<organism evidence="2 3">
    <name type="scientific">Halocaridina rubra</name>
    <name type="common">Hawaiian red shrimp</name>
    <dbReference type="NCBI Taxonomy" id="373956"/>
    <lineage>
        <taxon>Eukaryota</taxon>
        <taxon>Metazoa</taxon>
        <taxon>Ecdysozoa</taxon>
        <taxon>Arthropoda</taxon>
        <taxon>Crustacea</taxon>
        <taxon>Multicrustacea</taxon>
        <taxon>Malacostraca</taxon>
        <taxon>Eumalacostraca</taxon>
        <taxon>Eucarida</taxon>
        <taxon>Decapoda</taxon>
        <taxon>Pleocyemata</taxon>
        <taxon>Caridea</taxon>
        <taxon>Atyoidea</taxon>
        <taxon>Atyidae</taxon>
        <taxon>Halocaridina</taxon>
    </lineage>
</organism>
<dbReference type="EMBL" id="JAXCGZ010020882">
    <property type="protein sequence ID" value="KAK7063308.1"/>
    <property type="molecule type" value="Genomic_DNA"/>
</dbReference>
<comment type="caution">
    <text evidence="2">The sequence shown here is derived from an EMBL/GenBank/DDBJ whole genome shotgun (WGS) entry which is preliminary data.</text>
</comment>
<sequence>LSEEGDMRAAITAQHAAELAAERQERDESESNLQALKESTSKMKTDLENEITNQKEKISTLNQQLEIQYQKVGELEGRVAGLEAEVAGLAGEKLELE</sequence>